<feature type="chain" id="PRO_5036811803" evidence="1">
    <location>
        <begin position="40"/>
        <end position="316"/>
    </location>
</feature>
<dbReference type="Proteomes" id="UP000887574">
    <property type="component" value="Unplaced"/>
</dbReference>
<dbReference type="AlphaFoldDB" id="A0A915E426"/>
<evidence type="ECO:0000313" key="3">
    <source>
        <dbReference type="WBParaSite" id="jg26741"/>
    </source>
</evidence>
<dbReference type="WBParaSite" id="jg26741">
    <property type="protein sequence ID" value="jg26741"/>
    <property type="gene ID" value="jg26741"/>
</dbReference>
<reference evidence="3" key="1">
    <citation type="submission" date="2022-11" db="UniProtKB">
        <authorList>
            <consortium name="WormBaseParasite"/>
        </authorList>
    </citation>
    <scope>IDENTIFICATION</scope>
</reference>
<name>A0A915E426_9BILA</name>
<accession>A0A915E426</accession>
<evidence type="ECO:0000256" key="1">
    <source>
        <dbReference type="SAM" id="SignalP"/>
    </source>
</evidence>
<feature type="signal peptide" evidence="1">
    <location>
        <begin position="1"/>
        <end position="39"/>
    </location>
</feature>
<organism evidence="2 3">
    <name type="scientific">Ditylenchus dipsaci</name>
    <dbReference type="NCBI Taxonomy" id="166011"/>
    <lineage>
        <taxon>Eukaryota</taxon>
        <taxon>Metazoa</taxon>
        <taxon>Ecdysozoa</taxon>
        <taxon>Nematoda</taxon>
        <taxon>Chromadorea</taxon>
        <taxon>Rhabditida</taxon>
        <taxon>Tylenchina</taxon>
        <taxon>Tylenchomorpha</taxon>
        <taxon>Sphaerularioidea</taxon>
        <taxon>Anguinidae</taxon>
        <taxon>Anguininae</taxon>
        <taxon>Ditylenchus</taxon>
    </lineage>
</organism>
<keyword evidence="2" id="KW-1185">Reference proteome</keyword>
<proteinExistence type="predicted"/>
<keyword evidence="1" id="KW-0732">Signal</keyword>
<sequence length="316" mass="35613">MFSLASVLSLSCGSDSSIHTNSFSLFIFLLSIVISWVEGSDQQHQYFVYPQAPQRLVVPARRLGKLEHLTYIRSARNVKNDEEKLNIYTQHFSQCSSIGGDAATTVDPSLHETTTTDSLIEEETRIFSSSTTPVQRLVNALGFDPIASKFLICLVFQCAYGFLNDVDKIEEHIQLMKQNDGTFKVMAERECRLSEQSSHSSVFSCIHSHAESLLNQCQQSIQVYNNTRLEVNSKMHRTFIATVSTIEKHVDTAVADGDNEALESVLRKGESLIESTLTEMLRIEAFKCRQYSQMERCLLSAVVTYAHLMNLPHQCL</sequence>
<protein>
    <submittedName>
        <fullName evidence="3">Uncharacterized protein</fullName>
    </submittedName>
</protein>
<evidence type="ECO:0000313" key="2">
    <source>
        <dbReference type="Proteomes" id="UP000887574"/>
    </source>
</evidence>